<evidence type="ECO:0000256" key="1">
    <source>
        <dbReference type="ARBA" id="ARBA00004123"/>
    </source>
</evidence>
<proteinExistence type="predicted"/>
<dbReference type="EMBL" id="KQ085970">
    <property type="protein sequence ID" value="KLO12804.1"/>
    <property type="molecule type" value="Genomic_DNA"/>
</dbReference>
<name>A0A0H2RLN2_9AGAM</name>
<dbReference type="InterPro" id="IPR000253">
    <property type="entry name" value="FHA_dom"/>
</dbReference>
<feature type="compositionally biased region" description="Polar residues" evidence="7">
    <location>
        <begin position="345"/>
        <end position="354"/>
    </location>
</feature>
<dbReference type="SMART" id="SM00339">
    <property type="entry name" value="FH"/>
    <property type="match status" value="1"/>
</dbReference>
<evidence type="ECO:0000256" key="3">
    <source>
        <dbReference type="ARBA" id="ARBA00023125"/>
    </source>
</evidence>
<feature type="compositionally biased region" description="Basic residues" evidence="7">
    <location>
        <begin position="172"/>
        <end position="181"/>
    </location>
</feature>
<evidence type="ECO:0000259" key="9">
    <source>
        <dbReference type="PROSITE" id="PS50039"/>
    </source>
</evidence>
<feature type="domain" description="FHA" evidence="8">
    <location>
        <begin position="24"/>
        <end position="87"/>
    </location>
</feature>
<dbReference type="CDD" id="cd00059">
    <property type="entry name" value="FH_FOX"/>
    <property type="match status" value="1"/>
</dbReference>
<feature type="compositionally biased region" description="Pro residues" evidence="7">
    <location>
        <begin position="112"/>
        <end position="125"/>
    </location>
</feature>
<dbReference type="GO" id="GO:0000978">
    <property type="term" value="F:RNA polymerase II cis-regulatory region sequence-specific DNA binding"/>
    <property type="evidence" value="ECO:0007669"/>
    <property type="project" value="TreeGrafter"/>
</dbReference>
<feature type="region of interest" description="Disordered" evidence="7">
    <location>
        <begin position="288"/>
        <end position="387"/>
    </location>
</feature>
<dbReference type="AlphaFoldDB" id="A0A0H2RLN2"/>
<dbReference type="InterPro" id="IPR008984">
    <property type="entry name" value="SMAD_FHA_dom_sf"/>
</dbReference>
<keyword evidence="3 6" id="KW-0238">DNA-binding</keyword>
<keyword evidence="4" id="KW-0804">Transcription</keyword>
<feature type="compositionally biased region" description="Polar residues" evidence="7">
    <location>
        <begin position="582"/>
        <end position="592"/>
    </location>
</feature>
<feature type="region of interest" description="Disordered" evidence="7">
    <location>
        <begin position="505"/>
        <end position="644"/>
    </location>
</feature>
<feature type="region of interest" description="Disordered" evidence="7">
    <location>
        <begin position="420"/>
        <end position="440"/>
    </location>
</feature>
<sequence>MDKISAYYSLAFPNVTYYPQTLSVTIGRRSARQGAGSSSDSMQVDIDLGPLKSVSRYHARIEWEDSEDRFVLVVLGRNGAWVDGIWSGSGSRVPLAARSQIQIATRIFHFILPPPPAPEDSPSPSSPSTTRHATPSIDVTSLSPPSSLPSPAAKPASLPVEPPPKEVAKPPQKVHGKKRKKRDSDPEPPPEVMPDRPTFTYAQLCYRAITSLNGKATLQEVCSWIAGQFEWYRYNKACGWESSVRHNLSGNRAFKKLERCAGERGKGFFWSVDPKFEHLFEGLDVKWGEASGGGKDGSKVKGKATKASAAPLEPPFKRSVKGETKSPLPPPLTSSPLPAVPANAGASSSTTVEATSKAPVPNSEPTERPTPSEIKIETETVAPPTEVPVDQVPVPVLQVDTVAMNAGVPSLPPDTIVPIVIGPPSSPPTQPTNPSASASSAEASAFDLSYPPIALKGDTIILNPAIFSTLTPEQLKELEALGARKAIEILQSYIVRFLKVKIKTEGSKGKGKKKSKSSKRADGTKPADASSSSRKTKAAPATGPFTTAPLSMRKAPSSATATTNQPAQTEGLTAPSDPGAQPSRTASPSVNGLQAAVAPLRISSPPPMAQLSDPADEIIDIMGDDSTSTEEPAAKRRKTEPLTT</sequence>
<dbReference type="PANTHER" id="PTHR45881">
    <property type="entry name" value="CHECKPOINT SUPPRESSOR 1-LIKE, ISOFORM A-RELATED"/>
    <property type="match status" value="1"/>
</dbReference>
<evidence type="ECO:0000313" key="11">
    <source>
        <dbReference type="Proteomes" id="UP000053477"/>
    </source>
</evidence>
<feature type="compositionally biased region" description="Basic residues" evidence="7">
    <location>
        <begin position="509"/>
        <end position="518"/>
    </location>
</feature>
<feature type="compositionally biased region" description="Low complexity" evidence="7">
    <location>
        <begin position="538"/>
        <end position="549"/>
    </location>
</feature>
<dbReference type="PANTHER" id="PTHR45881:SF1">
    <property type="entry name" value="FORK HEAD PROTEIN HOMOLOG 2"/>
    <property type="match status" value="1"/>
</dbReference>
<comment type="subcellular location">
    <subcellularLocation>
        <location evidence="1 6">Nucleus</location>
    </subcellularLocation>
</comment>
<keyword evidence="5 6" id="KW-0539">Nucleus</keyword>
<dbReference type="SUPFAM" id="SSF49879">
    <property type="entry name" value="SMAD/FHA domain"/>
    <property type="match status" value="1"/>
</dbReference>
<feature type="compositionally biased region" description="Polar residues" evidence="7">
    <location>
        <begin position="557"/>
        <end position="571"/>
    </location>
</feature>
<feature type="compositionally biased region" description="Low complexity" evidence="7">
    <location>
        <begin position="141"/>
        <end position="159"/>
    </location>
</feature>
<dbReference type="STRING" id="27342.A0A0H2RLN2"/>
<evidence type="ECO:0000256" key="2">
    <source>
        <dbReference type="ARBA" id="ARBA00023015"/>
    </source>
</evidence>
<dbReference type="CDD" id="cd22701">
    <property type="entry name" value="FHA_FKH1-like"/>
    <property type="match status" value="1"/>
</dbReference>
<keyword evidence="11" id="KW-1185">Reference proteome</keyword>
<dbReference type="Proteomes" id="UP000053477">
    <property type="component" value="Unassembled WGS sequence"/>
</dbReference>
<dbReference type="GO" id="GO:0005634">
    <property type="term" value="C:nucleus"/>
    <property type="evidence" value="ECO:0007669"/>
    <property type="project" value="UniProtKB-SubCell"/>
</dbReference>
<feature type="domain" description="Fork-head" evidence="9">
    <location>
        <begin position="196"/>
        <end position="281"/>
    </location>
</feature>
<dbReference type="Pfam" id="PF00498">
    <property type="entry name" value="FHA"/>
    <property type="match status" value="1"/>
</dbReference>
<dbReference type="InParanoid" id="A0A0H2RLN2"/>
<gene>
    <name evidence="10" type="ORF">SCHPADRAFT_915461</name>
</gene>
<protein>
    <submittedName>
        <fullName evidence="10">Uncharacterized protein</fullName>
    </submittedName>
</protein>
<evidence type="ECO:0000313" key="10">
    <source>
        <dbReference type="EMBL" id="KLO12804.1"/>
    </source>
</evidence>
<dbReference type="InterPro" id="IPR001766">
    <property type="entry name" value="Fork_head_dom"/>
</dbReference>
<dbReference type="Gene3D" id="1.10.10.10">
    <property type="entry name" value="Winged helix-like DNA-binding domain superfamily/Winged helix DNA-binding domain"/>
    <property type="match status" value="1"/>
</dbReference>
<dbReference type="GO" id="GO:0000981">
    <property type="term" value="F:DNA-binding transcription factor activity, RNA polymerase II-specific"/>
    <property type="evidence" value="ECO:0007669"/>
    <property type="project" value="TreeGrafter"/>
</dbReference>
<feature type="compositionally biased region" description="Polar residues" evidence="7">
    <location>
        <begin position="129"/>
        <end position="140"/>
    </location>
</feature>
<dbReference type="PROSITE" id="PS50006">
    <property type="entry name" value="FHA_DOMAIN"/>
    <property type="match status" value="1"/>
</dbReference>
<dbReference type="SMART" id="SM00240">
    <property type="entry name" value="FHA"/>
    <property type="match status" value="1"/>
</dbReference>
<accession>A0A0H2RLN2</accession>
<dbReference type="Gene3D" id="2.60.200.20">
    <property type="match status" value="1"/>
</dbReference>
<reference evidence="10 11" key="1">
    <citation type="submission" date="2015-04" db="EMBL/GenBank/DDBJ databases">
        <title>Complete genome sequence of Schizopora paradoxa KUC8140, a cosmopolitan wood degrader in East Asia.</title>
        <authorList>
            <consortium name="DOE Joint Genome Institute"/>
            <person name="Min B."/>
            <person name="Park H."/>
            <person name="Jang Y."/>
            <person name="Kim J.-J."/>
            <person name="Kim K.H."/>
            <person name="Pangilinan J."/>
            <person name="Lipzen A."/>
            <person name="Riley R."/>
            <person name="Grigoriev I.V."/>
            <person name="Spatafora J.W."/>
            <person name="Choi I.-G."/>
        </authorList>
    </citation>
    <scope>NUCLEOTIDE SEQUENCE [LARGE SCALE GENOMIC DNA]</scope>
    <source>
        <strain evidence="10 11">KUC8140</strain>
    </source>
</reference>
<organism evidence="10 11">
    <name type="scientific">Schizopora paradoxa</name>
    <dbReference type="NCBI Taxonomy" id="27342"/>
    <lineage>
        <taxon>Eukaryota</taxon>
        <taxon>Fungi</taxon>
        <taxon>Dikarya</taxon>
        <taxon>Basidiomycota</taxon>
        <taxon>Agaricomycotina</taxon>
        <taxon>Agaricomycetes</taxon>
        <taxon>Hymenochaetales</taxon>
        <taxon>Schizoporaceae</taxon>
        <taxon>Schizopora</taxon>
    </lineage>
</organism>
<dbReference type="InterPro" id="IPR036388">
    <property type="entry name" value="WH-like_DNA-bd_sf"/>
</dbReference>
<feature type="region of interest" description="Disordered" evidence="7">
    <location>
        <begin position="112"/>
        <end position="196"/>
    </location>
</feature>
<dbReference type="Pfam" id="PF00250">
    <property type="entry name" value="Forkhead"/>
    <property type="match status" value="1"/>
</dbReference>
<dbReference type="SUPFAM" id="SSF46785">
    <property type="entry name" value="Winged helix' DNA-binding domain"/>
    <property type="match status" value="1"/>
</dbReference>
<evidence type="ECO:0000256" key="5">
    <source>
        <dbReference type="ARBA" id="ARBA00023242"/>
    </source>
</evidence>
<dbReference type="PROSITE" id="PS50039">
    <property type="entry name" value="FORK_HEAD_3"/>
    <property type="match status" value="1"/>
</dbReference>
<keyword evidence="2" id="KW-0805">Transcription regulation</keyword>
<dbReference type="PRINTS" id="PR00053">
    <property type="entry name" value="FORKHEAD"/>
</dbReference>
<dbReference type="InterPro" id="IPR036390">
    <property type="entry name" value="WH_DNA-bd_sf"/>
</dbReference>
<dbReference type="OrthoDB" id="5954824at2759"/>
<evidence type="ECO:0000256" key="4">
    <source>
        <dbReference type="ARBA" id="ARBA00023163"/>
    </source>
</evidence>
<evidence type="ECO:0000259" key="8">
    <source>
        <dbReference type="PROSITE" id="PS50006"/>
    </source>
</evidence>
<evidence type="ECO:0000256" key="7">
    <source>
        <dbReference type="SAM" id="MobiDB-lite"/>
    </source>
</evidence>
<feature type="compositionally biased region" description="Acidic residues" evidence="7">
    <location>
        <begin position="614"/>
        <end position="623"/>
    </location>
</feature>
<feature type="DNA-binding region" description="Fork-head" evidence="6">
    <location>
        <begin position="196"/>
        <end position="281"/>
    </location>
</feature>
<evidence type="ECO:0000256" key="6">
    <source>
        <dbReference type="PROSITE-ProRule" id="PRU00089"/>
    </source>
</evidence>